<evidence type="ECO:0000256" key="1">
    <source>
        <dbReference type="SAM" id="Phobius"/>
    </source>
</evidence>
<organism evidence="2 3">
    <name type="scientific">Compostibacillus humi</name>
    <dbReference type="NCBI Taxonomy" id="1245525"/>
    <lineage>
        <taxon>Bacteria</taxon>
        <taxon>Bacillati</taxon>
        <taxon>Bacillota</taxon>
        <taxon>Bacilli</taxon>
        <taxon>Bacillales</taxon>
        <taxon>Bacillaceae</taxon>
        <taxon>Compostibacillus</taxon>
    </lineage>
</organism>
<feature type="transmembrane region" description="Helical" evidence="1">
    <location>
        <begin position="7"/>
        <end position="30"/>
    </location>
</feature>
<comment type="caution">
    <text evidence="2">The sequence shown here is derived from an EMBL/GenBank/DDBJ whole genome shotgun (WGS) entry which is preliminary data.</text>
</comment>
<name>A0A8J2ZPW1_9BACI</name>
<evidence type="ECO:0000313" key="3">
    <source>
        <dbReference type="Proteomes" id="UP000602050"/>
    </source>
</evidence>
<proteinExistence type="predicted"/>
<keyword evidence="3" id="KW-1185">Reference proteome</keyword>
<sequence length="81" mass="9296">MKRYIFFSVSFILLFWLFHVLTGMILTWMYTPNAEEFWHTNTDLSQETVLQTNSSTAVSFVISFLAASIAYVISSVFGKKA</sequence>
<accession>A0A8J2ZPW1</accession>
<keyword evidence="1" id="KW-1133">Transmembrane helix</keyword>
<keyword evidence="1" id="KW-0812">Transmembrane</keyword>
<dbReference type="RefSeq" id="WP_188390764.1">
    <property type="nucleotide sequence ID" value="NZ_BMEV01000005.1"/>
</dbReference>
<feature type="transmembrane region" description="Helical" evidence="1">
    <location>
        <begin position="57"/>
        <end position="77"/>
    </location>
</feature>
<dbReference type="Proteomes" id="UP000602050">
    <property type="component" value="Unassembled WGS sequence"/>
</dbReference>
<dbReference type="AlphaFoldDB" id="A0A8J2ZPW1"/>
<reference evidence="2" key="1">
    <citation type="journal article" date="2014" name="Int. J. Syst. Evol. Microbiol.">
        <title>Complete genome sequence of Corynebacterium casei LMG S-19264T (=DSM 44701T), isolated from a smear-ripened cheese.</title>
        <authorList>
            <consortium name="US DOE Joint Genome Institute (JGI-PGF)"/>
            <person name="Walter F."/>
            <person name="Albersmeier A."/>
            <person name="Kalinowski J."/>
            <person name="Ruckert C."/>
        </authorList>
    </citation>
    <scope>NUCLEOTIDE SEQUENCE</scope>
    <source>
        <strain evidence="2">CGMCC 1.12360</strain>
    </source>
</reference>
<keyword evidence="1" id="KW-0472">Membrane</keyword>
<evidence type="ECO:0000313" key="2">
    <source>
        <dbReference type="EMBL" id="GGH70098.1"/>
    </source>
</evidence>
<gene>
    <name evidence="2" type="ORF">GCM10010978_04670</name>
</gene>
<reference evidence="2" key="2">
    <citation type="submission" date="2020-09" db="EMBL/GenBank/DDBJ databases">
        <authorList>
            <person name="Sun Q."/>
            <person name="Zhou Y."/>
        </authorList>
    </citation>
    <scope>NUCLEOTIDE SEQUENCE</scope>
    <source>
        <strain evidence="2">CGMCC 1.12360</strain>
    </source>
</reference>
<protein>
    <submittedName>
        <fullName evidence="2">Uncharacterized protein</fullName>
    </submittedName>
</protein>
<dbReference type="EMBL" id="BMEV01000005">
    <property type="protein sequence ID" value="GGH70098.1"/>
    <property type="molecule type" value="Genomic_DNA"/>
</dbReference>